<evidence type="ECO:0000313" key="2">
    <source>
        <dbReference type="EMBL" id="MCL7036372.1"/>
    </source>
</evidence>
<dbReference type="Gene3D" id="1.10.3520.10">
    <property type="entry name" value="Glycolipid transfer protein"/>
    <property type="match status" value="1"/>
</dbReference>
<accession>A0AA41SH07</accession>
<dbReference type="Proteomes" id="UP001177140">
    <property type="component" value="Unassembled WGS sequence"/>
</dbReference>
<dbReference type="InterPro" id="IPR014830">
    <property type="entry name" value="Glycolipid_transfer_prot_dom"/>
</dbReference>
<dbReference type="InterPro" id="IPR036497">
    <property type="entry name" value="GLTP_sf"/>
</dbReference>
<dbReference type="GO" id="GO:0016020">
    <property type="term" value="C:membrane"/>
    <property type="evidence" value="ECO:0007669"/>
    <property type="project" value="TreeGrafter"/>
</dbReference>
<dbReference type="AlphaFoldDB" id="A0AA41SH07"/>
<name>A0AA41SH07_PAPNU</name>
<keyword evidence="3" id="KW-1185">Reference proteome</keyword>
<organism evidence="2 3">
    <name type="scientific">Papaver nudicaule</name>
    <name type="common">Iceland poppy</name>
    <dbReference type="NCBI Taxonomy" id="74823"/>
    <lineage>
        <taxon>Eukaryota</taxon>
        <taxon>Viridiplantae</taxon>
        <taxon>Streptophyta</taxon>
        <taxon>Embryophyta</taxon>
        <taxon>Tracheophyta</taxon>
        <taxon>Spermatophyta</taxon>
        <taxon>Magnoliopsida</taxon>
        <taxon>Ranunculales</taxon>
        <taxon>Papaveraceae</taxon>
        <taxon>Papaveroideae</taxon>
        <taxon>Papaver</taxon>
    </lineage>
</organism>
<dbReference type="GO" id="GO:0005829">
    <property type="term" value="C:cytosol"/>
    <property type="evidence" value="ECO:0007669"/>
    <property type="project" value="TreeGrafter"/>
</dbReference>
<gene>
    <name evidence="2" type="ORF">MKW94_024717</name>
</gene>
<dbReference type="GO" id="GO:1902388">
    <property type="term" value="F:ceramide 1-phosphate transfer activity"/>
    <property type="evidence" value="ECO:0007669"/>
    <property type="project" value="TreeGrafter"/>
</dbReference>
<sequence>MTTVLGNMSLAFKDLATATANQDMEVVRFAQACSSITSVAQQLGPIFYFALLDFGVKVAGISEASRSFRTLKSMMEADIQQNNVRTAGSHSSNLLMVKRVIEMVKILFEQIVATNYDDKGDNSLISQGLVAYKMVFTQHNEAELQATVASFSHFIPTKAELLAILEEDEASIIAKMRMFVEAATPISRYINNLFVSRGLGLDW</sequence>
<evidence type="ECO:0000259" key="1">
    <source>
        <dbReference type="Pfam" id="PF08718"/>
    </source>
</evidence>
<dbReference type="GO" id="GO:1902387">
    <property type="term" value="F:ceramide 1-phosphate binding"/>
    <property type="evidence" value="ECO:0007669"/>
    <property type="project" value="TreeGrafter"/>
</dbReference>
<evidence type="ECO:0000313" key="3">
    <source>
        <dbReference type="Proteomes" id="UP001177140"/>
    </source>
</evidence>
<comment type="caution">
    <text evidence="2">The sequence shown here is derived from an EMBL/GenBank/DDBJ whole genome shotgun (WGS) entry which is preliminary data.</text>
</comment>
<proteinExistence type="predicted"/>
<dbReference type="EMBL" id="JAJJMA010167210">
    <property type="protein sequence ID" value="MCL7036372.1"/>
    <property type="molecule type" value="Genomic_DNA"/>
</dbReference>
<dbReference type="PANTHER" id="PTHR10219">
    <property type="entry name" value="GLYCOLIPID TRANSFER PROTEIN-RELATED"/>
    <property type="match status" value="1"/>
</dbReference>
<dbReference type="SUPFAM" id="SSF110004">
    <property type="entry name" value="Glycolipid transfer protein, GLTP"/>
    <property type="match status" value="1"/>
</dbReference>
<feature type="domain" description="Glycolipid transfer protein" evidence="1">
    <location>
        <begin position="25"/>
        <end position="166"/>
    </location>
</feature>
<protein>
    <recommendedName>
        <fullName evidence="1">Glycolipid transfer protein domain-containing protein</fullName>
    </recommendedName>
</protein>
<reference evidence="2" key="1">
    <citation type="submission" date="2022-03" db="EMBL/GenBank/DDBJ databases">
        <title>A functionally conserved STORR gene fusion in Papaver species that diverged 16.8 million years ago.</title>
        <authorList>
            <person name="Catania T."/>
        </authorList>
    </citation>
    <scope>NUCLEOTIDE SEQUENCE</scope>
    <source>
        <strain evidence="2">S-191538</strain>
    </source>
</reference>
<dbReference type="PANTHER" id="PTHR10219:SF43">
    <property type="entry name" value="GLYCOLIPID TRANSFER PROTEIN DOMAIN-CONTAINING PROTEIN"/>
    <property type="match status" value="1"/>
</dbReference>
<dbReference type="Pfam" id="PF08718">
    <property type="entry name" value="GLTP"/>
    <property type="match status" value="1"/>
</dbReference>